<protein>
    <submittedName>
        <fullName evidence="1">Uncharacterized protein</fullName>
    </submittedName>
</protein>
<keyword evidence="2" id="KW-1185">Reference proteome</keyword>
<evidence type="ECO:0000313" key="1">
    <source>
        <dbReference type="EMBL" id="MBA0568966.1"/>
    </source>
</evidence>
<sequence>MDNTKGNGMATALAIAAVRRLELFKAWW</sequence>
<organism evidence="1 2">
    <name type="scientific">Gossypium lobatum</name>
    <dbReference type="NCBI Taxonomy" id="34289"/>
    <lineage>
        <taxon>Eukaryota</taxon>
        <taxon>Viridiplantae</taxon>
        <taxon>Streptophyta</taxon>
        <taxon>Embryophyta</taxon>
        <taxon>Tracheophyta</taxon>
        <taxon>Spermatophyta</taxon>
        <taxon>Magnoliopsida</taxon>
        <taxon>eudicotyledons</taxon>
        <taxon>Gunneridae</taxon>
        <taxon>Pentapetalae</taxon>
        <taxon>rosids</taxon>
        <taxon>malvids</taxon>
        <taxon>Malvales</taxon>
        <taxon>Malvaceae</taxon>
        <taxon>Malvoideae</taxon>
        <taxon>Gossypium</taxon>
    </lineage>
</organism>
<name>A0A7J8MWD7_9ROSI</name>
<accession>A0A7J8MWD7</accession>
<dbReference type="EMBL" id="JABEZX010000010">
    <property type="protein sequence ID" value="MBA0568966.1"/>
    <property type="molecule type" value="Genomic_DNA"/>
</dbReference>
<dbReference type="AlphaFoldDB" id="A0A7J8MWD7"/>
<gene>
    <name evidence="1" type="ORF">Golob_006431</name>
</gene>
<reference evidence="1 2" key="1">
    <citation type="journal article" date="2019" name="Genome Biol. Evol.">
        <title>Insights into the evolution of the New World diploid cottons (Gossypium, subgenus Houzingenia) based on genome sequencing.</title>
        <authorList>
            <person name="Grover C.E."/>
            <person name="Arick M.A. 2nd"/>
            <person name="Thrash A."/>
            <person name="Conover J.L."/>
            <person name="Sanders W.S."/>
            <person name="Peterson D.G."/>
            <person name="Frelichowski J.E."/>
            <person name="Scheffler J.A."/>
            <person name="Scheffler B.E."/>
            <person name="Wendel J.F."/>
        </authorList>
    </citation>
    <scope>NUCLEOTIDE SEQUENCE [LARGE SCALE GENOMIC DNA]</scope>
    <source>
        <strain evidence="1">157</strain>
        <tissue evidence="1">Leaf</tissue>
    </source>
</reference>
<proteinExistence type="predicted"/>
<dbReference type="Proteomes" id="UP000593572">
    <property type="component" value="Unassembled WGS sequence"/>
</dbReference>
<comment type="caution">
    <text evidence="1">The sequence shown here is derived from an EMBL/GenBank/DDBJ whole genome shotgun (WGS) entry which is preliminary data.</text>
</comment>
<evidence type="ECO:0000313" key="2">
    <source>
        <dbReference type="Proteomes" id="UP000593572"/>
    </source>
</evidence>